<dbReference type="OrthoDB" id="5411533at2759"/>
<sequence>MADKANTNNQLPNPYLALLGGGNATISAEPVNYAQAQAQAEQKEEKDKLPEPPKFQPRINRPQQQNNKKNQKPKYPSASSSSPNTGAQTAARDISRQNPVTVSKFEDWAPTNDDDVNNFPNRSRGGRNKRKKNNQQKQQFLEIDWQDWYNPANYTDFQTYKDSDDCMRMNQAWMNIVQASHNAKNSSDKISSESQDTMDMDADSSSALVIGDVVRSSVATVPTPPTSDVQTGGEAFAQRVMMSQQQPMGIPPPPPPPANQEVPPPPPSAPIPGGYNATISAEPVHYTSVQMTDVIEESVAENNDERKDPGRTEPKPKGISGMKFAENMLQKWGHKKGQGLGINSSGILTPLSLVQVNQPKERRMILDDFEDGDARKQRAPIGRITGGKRAGGIAEQQEDTYGPRSNVIVARGLLNGLDLEDDTDGGIMQKIGDGFSAKFGNISRVKIGERSEEGAPIPVYVAFNDQLSALNAVNRLNDPAAPFLFMGNRSVALFYDADKFEDGIYE</sequence>
<protein>
    <recommendedName>
        <fullName evidence="2">G-patch domain-containing protein</fullName>
    </recommendedName>
</protein>
<feature type="region of interest" description="Disordered" evidence="1">
    <location>
        <begin position="243"/>
        <end position="278"/>
    </location>
</feature>
<proteinExistence type="predicted"/>
<organism evidence="3 4">
    <name type="scientific">Zopfia rhizophila CBS 207.26</name>
    <dbReference type="NCBI Taxonomy" id="1314779"/>
    <lineage>
        <taxon>Eukaryota</taxon>
        <taxon>Fungi</taxon>
        <taxon>Dikarya</taxon>
        <taxon>Ascomycota</taxon>
        <taxon>Pezizomycotina</taxon>
        <taxon>Dothideomycetes</taxon>
        <taxon>Dothideomycetes incertae sedis</taxon>
        <taxon>Zopfiaceae</taxon>
        <taxon>Zopfia</taxon>
    </lineage>
</organism>
<accession>A0A6A6E3D3</accession>
<evidence type="ECO:0000259" key="2">
    <source>
        <dbReference type="PROSITE" id="PS50174"/>
    </source>
</evidence>
<name>A0A6A6E3D3_9PEZI</name>
<dbReference type="PANTHER" id="PTHR13288">
    <property type="entry name" value="SPLICING FACTOR 45 SPF45"/>
    <property type="match status" value="1"/>
</dbReference>
<feature type="compositionally biased region" description="Basic residues" evidence="1">
    <location>
        <begin position="124"/>
        <end position="134"/>
    </location>
</feature>
<dbReference type="Proteomes" id="UP000800200">
    <property type="component" value="Unassembled WGS sequence"/>
</dbReference>
<keyword evidence="4" id="KW-1185">Reference proteome</keyword>
<feature type="compositionally biased region" description="Basic and acidic residues" evidence="1">
    <location>
        <begin position="303"/>
        <end position="316"/>
    </location>
</feature>
<evidence type="ECO:0000313" key="4">
    <source>
        <dbReference type="Proteomes" id="UP000800200"/>
    </source>
</evidence>
<feature type="compositionally biased region" description="Basic and acidic residues" evidence="1">
    <location>
        <begin position="41"/>
        <end position="51"/>
    </location>
</feature>
<dbReference type="InterPro" id="IPR000467">
    <property type="entry name" value="G_patch_dom"/>
</dbReference>
<dbReference type="GO" id="GO:0045292">
    <property type="term" value="P:mRNA cis splicing, via spliceosome"/>
    <property type="evidence" value="ECO:0007669"/>
    <property type="project" value="InterPro"/>
</dbReference>
<feature type="domain" description="G-patch" evidence="2">
    <location>
        <begin position="321"/>
        <end position="351"/>
    </location>
</feature>
<dbReference type="Pfam" id="PF01585">
    <property type="entry name" value="G-patch"/>
    <property type="match status" value="1"/>
</dbReference>
<evidence type="ECO:0000313" key="3">
    <source>
        <dbReference type="EMBL" id="KAF2184396.1"/>
    </source>
</evidence>
<reference evidence="3" key="1">
    <citation type="journal article" date="2020" name="Stud. Mycol.">
        <title>101 Dothideomycetes genomes: a test case for predicting lifestyles and emergence of pathogens.</title>
        <authorList>
            <person name="Haridas S."/>
            <person name="Albert R."/>
            <person name="Binder M."/>
            <person name="Bloem J."/>
            <person name="Labutti K."/>
            <person name="Salamov A."/>
            <person name="Andreopoulos B."/>
            <person name="Baker S."/>
            <person name="Barry K."/>
            <person name="Bills G."/>
            <person name="Bluhm B."/>
            <person name="Cannon C."/>
            <person name="Castanera R."/>
            <person name="Culley D."/>
            <person name="Daum C."/>
            <person name="Ezra D."/>
            <person name="Gonzalez J."/>
            <person name="Henrissat B."/>
            <person name="Kuo A."/>
            <person name="Liang C."/>
            <person name="Lipzen A."/>
            <person name="Lutzoni F."/>
            <person name="Magnuson J."/>
            <person name="Mondo S."/>
            <person name="Nolan M."/>
            <person name="Ohm R."/>
            <person name="Pangilinan J."/>
            <person name="Park H.-J."/>
            <person name="Ramirez L."/>
            <person name="Alfaro M."/>
            <person name="Sun H."/>
            <person name="Tritt A."/>
            <person name="Yoshinaga Y."/>
            <person name="Zwiers L.-H."/>
            <person name="Turgeon B."/>
            <person name="Goodwin S."/>
            <person name="Spatafora J."/>
            <person name="Crous P."/>
            <person name="Grigoriev I."/>
        </authorList>
    </citation>
    <scope>NUCLEOTIDE SEQUENCE</scope>
    <source>
        <strain evidence="3">CBS 207.26</strain>
    </source>
</reference>
<evidence type="ECO:0000256" key="1">
    <source>
        <dbReference type="SAM" id="MobiDB-lite"/>
    </source>
</evidence>
<dbReference type="GO" id="GO:0071011">
    <property type="term" value="C:precatalytic spliceosome"/>
    <property type="evidence" value="ECO:0007669"/>
    <property type="project" value="TreeGrafter"/>
</dbReference>
<dbReference type="AlphaFoldDB" id="A0A6A6E3D3"/>
<gene>
    <name evidence="3" type="ORF">K469DRAFT_750990</name>
</gene>
<feature type="region of interest" description="Disordered" evidence="1">
    <location>
        <begin position="1"/>
        <end position="137"/>
    </location>
</feature>
<dbReference type="GO" id="GO:0003676">
    <property type="term" value="F:nucleic acid binding"/>
    <property type="evidence" value="ECO:0007669"/>
    <property type="project" value="InterPro"/>
</dbReference>
<feature type="region of interest" description="Disordered" evidence="1">
    <location>
        <begin position="299"/>
        <end position="320"/>
    </location>
</feature>
<dbReference type="PROSITE" id="PS50174">
    <property type="entry name" value="G_PATCH"/>
    <property type="match status" value="1"/>
</dbReference>
<dbReference type="Gene3D" id="3.30.70.330">
    <property type="match status" value="1"/>
</dbReference>
<dbReference type="InterPro" id="IPR040052">
    <property type="entry name" value="RBM17"/>
</dbReference>
<dbReference type="PANTHER" id="PTHR13288:SF8">
    <property type="entry name" value="SPLICING FACTOR 45"/>
    <property type="match status" value="1"/>
</dbReference>
<feature type="compositionally biased region" description="Polar residues" evidence="1">
    <location>
        <begin position="1"/>
        <end position="12"/>
    </location>
</feature>
<dbReference type="InterPro" id="IPR012677">
    <property type="entry name" value="Nucleotide-bd_a/b_plait_sf"/>
</dbReference>
<dbReference type="EMBL" id="ML994638">
    <property type="protein sequence ID" value="KAF2184396.1"/>
    <property type="molecule type" value="Genomic_DNA"/>
</dbReference>
<feature type="compositionally biased region" description="Pro residues" evidence="1">
    <location>
        <begin position="249"/>
        <end position="270"/>
    </location>
</feature>
<feature type="compositionally biased region" description="Low complexity" evidence="1">
    <location>
        <begin position="56"/>
        <end position="82"/>
    </location>
</feature>